<name>A0A1F5KP94_9BACT</name>
<feature type="transmembrane region" description="Helical" evidence="1">
    <location>
        <begin position="424"/>
        <end position="441"/>
    </location>
</feature>
<keyword evidence="1" id="KW-1133">Transmembrane helix</keyword>
<comment type="caution">
    <text evidence="2">The sequence shown here is derived from an EMBL/GenBank/DDBJ whole genome shotgun (WGS) entry which is preliminary data.</text>
</comment>
<sequence length="796" mass="91164">MIHLLYIYSVEFLIYFKTLVLLIVLSACGFVIIRRICSELRLQILLPASVILGISLYIFLLNLTAYIFKGPPGFYIALAIEVLLAYFIKRKIKPKEVIIPQGQEKRFWIISLILWSAFLLYISATGPAISGDFLNHTTLASLFARGDFPIHSPFQPDRLSSYHVGGPQLLGAFKSITKAPYNLLFVVFSFVTLLSISQILQWLLCVPKRIFSWILLLLIPAVALISFGNFMFVLPYQFDFPHIQEGLIKWVSKLPALTDSFEPFGSSTSLNSLILFFHRMLSLSIFASILPLALFPNKSKKLLLSGVLIILLSTLALSDETVFIVGTPAIAFSLLFTLFEKNIKQWLLFCFIFVVIVIIQGGLISEVIFKSETSVAKVLIFPDDEKGSLVRFQRYRSFRLEQQSSKLFPDKQEYYPLRWLHPGILWQLAVLIITTGIFTLISRKRSTDKSAVFLIWIFCISAVLSFIAYHIIVPRGMYHINGNRFLALAYHFSGIALIILLILGWVQYKASHHLSKILSLGCKFLLLLILSVSIIPSLVVIFPREKYNWLEIPRASPKAELVWMENNLAVNNRTVAFMEKFPTSGPILDMVKEVGIFTPAWYDKPESQGFEVSPPYLDLFFTLNPQILKILKVEYIMTNKQYRSTLSQNRLADLNNTKYFQPVYNDADKDVIISKVLPQYLKDGENYQGTFYDLDMKLPSRGSFFIESPDQGIVQGVWRVAFLTLQKRDYEIYYSLSRVWFYNFIINVDMKFNGETADKYNYLVLGPDTDPASICHCQTKLFWSQIGGYVKVWKVI</sequence>
<gene>
    <name evidence="2" type="ORF">A3B45_00330</name>
</gene>
<feature type="transmembrane region" description="Helical" evidence="1">
    <location>
        <begin position="108"/>
        <end position="129"/>
    </location>
</feature>
<feature type="transmembrane region" description="Helical" evidence="1">
    <location>
        <begin position="45"/>
        <end position="67"/>
    </location>
</feature>
<feature type="transmembrane region" description="Helical" evidence="1">
    <location>
        <begin position="346"/>
        <end position="369"/>
    </location>
</feature>
<feature type="transmembrane region" description="Helical" evidence="1">
    <location>
        <begin position="302"/>
        <end position="317"/>
    </location>
</feature>
<keyword evidence="1" id="KW-0812">Transmembrane</keyword>
<dbReference type="AlphaFoldDB" id="A0A1F5KP94"/>
<feature type="transmembrane region" description="Helical" evidence="1">
    <location>
        <begin position="520"/>
        <end position="542"/>
    </location>
</feature>
<organism evidence="2 3">
    <name type="scientific">Candidatus Daviesbacteria bacterium RIFCSPLOWO2_01_FULL_39_12</name>
    <dbReference type="NCBI Taxonomy" id="1797785"/>
    <lineage>
        <taxon>Bacteria</taxon>
        <taxon>Candidatus Daviesiibacteriota</taxon>
    </lineage>
</organism>
<evidence type="ECO:0000313" key="3">
    <source>
        <dbReference type="Proteomes" id="UP000178565"/>
    </source>
</evidence>
<feature type="transmembrane region" description="Helical" evidence="1">
    <location>
        <begin position="453"/>
        <end position="473"/>
    </location>
</feature>
<feature type="transmembrane region" description="Helical" evidence="1">
    <location>
        <begin position="485"/>
        <end position="508"/>
    </location>
</feature>
<feature type="transmembrane region" description="Helical" evidence="1">
    <location>
        <begin position="73"/>
        <end position="88"/>
    </location>
</feature>
<dbReference type="EMBL" id="MFDM01000023">
    <property type="protein sequence ID" value="OGE42639.1"/>
    <property type="molecule type" value="Genomic_DNA"/>
</dbReference>
<reference evidence="2 3" key="1">
    <citation type="journal article" date="2016" name="Nat. Commun.">
        <title>Thousands of microbial genomes shed light on interconnected biogeochemical processes in an aquifer system.</title>
        <authorList>
            <person name="Anantharaman K."/>
            <person name="Brown C.T."/>
            <person name="Hug L.A."/>
            <person name="Sharon I."/>
            <person name="Castelle C.J."/>
            <person name="Probst A.J."/>
            <person name="Thomas B.C."/>
            <person name="Singh A."/>
            <person name="Wilkins M.J."/>
            <person name="Karaoz U."/>
            <person name="Brodie E.L."/>
            <person name="Williams K.H."/>
            <person name="Hubbard S.S."/>
            <person name="Banfield J.F."/>
        </authorList>
    </citation>
    <scope>NUCLEOTIDE SEQUENCE [LARGE SCALE GENOMIC DNA]</scope>
</reference>
<feature type="transmembrane region" description="Helical" evidence="1">
    <location>
        <begin position="323"/>
        <end position="339"/>
    </location>
</feature>
<dbReference type="Proteomes" id="UP000178565">
    <property type="component" value="Unassembled WGS sequence"/>
</dbReference>
<feature type="transmembrane region" description="Helical" evidence="1">
    <location>
        <begin position="12"/>
        <end position="33"/>
    </location>
</feature>
<feature type="transmembrane region" description="Helical" evidence="1">
    <location>
        <begin position="273"/>
        <end position="295"/>
    </location>
</feature>
<protein>
    <submittedName>
        <fullName evidence="2">Uncharacterized protein</fullName>
    </submittedName>
</protein>
<dbReference type="STRING" id="1797785.A3B45_00330"/>
<accession>A0A1F5KP94</accession>
<feature type="transmembrane region" description="Helical" evidence="1">
    <location>
        <begin position="183"/>
        <end position="203"/>
    </location>
</feature>
<evidence type="ECO:0000256" key="1">
    <source>
        <dbReference type="SAM" id="Phobius"/>
    </source>
</evidence>
<keyword evidence="1" id="KW-0472">Membrane</keyword>
<evidence type="ECO:0000313" key="2">
    <source>
        <dbReference type="EMBL" id="OGE42639.1"/>
    </source>
</evidence>
<proteinExistence type="predicted"/>
<feature type="transmembrane region" description="Helical" evidence="1">
    <location>
        <begin position="210"/>
        <end position="232"/>
    </location>
</feature>